<dbReference type="SUPFAM" id="SSF47473">
    <property type="entry name" value="EF-hand"/>
    <property type="match status" value="1"/>
</dbReference>
<evidence type="ECO:0000256" key="3">
    <source>
        <dbReference type="ARBA" id="ARBA00022737"/>
    </source>
</evidence>
<reference evidence="7" key="1">
    <citation type="submission" date="2025-08" db="UniProtKB">
        <authorList>
            <consortium name="Ensembl"/>
        </authorList>
    </citation>
    <scope>IDENTIFICATION</scope>
</reference>
<evidence type="ECO:0000256" key="2">
    <source>
        <dbReference type="ARBA" id="ARBA00022723"/>
    </source>
</evidence>
<dbReference type="PROSITE" id="PS50222">
    <property type="entry name" value="EF_HAND_2"/>
    <property type="match status" value="2"/>
</dbReference>
<organism evidence="7 8">
    <name type="scientific">Oryzias sinensis</name>
    <name type="common">Chinese medaka</name>
    <dbReference type="NCBI Taxonomy" id="183150"/>
    <lineage>
        <taxon>Eukaryota</taxon>
        <taxon>Metazoa</taxon>
        <taxon>Chordata</taxon>
        <taxon>Craniata</taxon>
        <taxon>Vertebrata</taxon>
        <taxon>Euteleostomi</taxon>
        <taxon>Actinopterygii</taxon>
        <taxon>Neopterygii</taxon>
        <taxon>Teleostei</taxon>
        <taxon>Neoteleostei</taxon>
        <taxon>Acanthomorphata</taxon>
        <taxon>Ovalentaria</taxon>
        <taxon>Atherinomorphae</taxon>
        <taxon>Beloniformes</taxon>
        <taxon>Adrianichthyidae</taxon>
        <taxon>Oryziinae</taxon>
        <taxon>Oryzias</taxon>
    </lineage>
</organism>
<dbReference type="InterPro" id="IPR011992">
    <property type="entry name" value="EF-hand-dom_pair"/>
</dbReference>
<dbReference type="PANTHER" id="PTHR23055:SF168">
    <property type="entry name" value="GUANYLATE CYCLASE ACTIVATING PROTEIN 7"/>
    <property type="match status" value="1"/>
</dbReference>
<keyword evidence="2" id="KW-0479">Metal-binding</keyword>
<dbReference type="InterPro" id="IPR002048">
    <property type="entry name" value="EF_hand_dom"/>
</dbReference>
<dbReference type="AlphaFoldDB" id="A0A8C7XRX9"/>
<evidence type="ECO:0000259" key="6">
    <source>
        <dbReference type="PROSITE" id="PS50222"/>
    </source>
</evidence>
<keyword evidence="5" id="KW-0449">Lipoprotein</keyword>
<evidence type="ECO:0000313" key="7">
    <source>
        <dbReference type="Ensembl" id="ENSOSIP00000016620.1"/>
    </source>
</evidence>
<protein>
    <recommendedName>
        <fullName evidence="6">EF-hand domain-containing protein</fullName>
    </recommendedName>
</protein>
<dbReference type="SMART" id="SM00054">
    <property type="entry name" value="EFh"/>
    <property type="match status" value="2"/>
</dbReference>
<dbReference type="CDD" id="cd00051">
    <property type="entry name" value="EFh"/>
    <property type="match status" value="1"/>
</dbReference>
<evidence type="ECO:0000256" key="1">
    <source>
        <dbReference type="ARBA" id="ARBA00022707"/>
    </source>
</evidence>
<feature type="domain" description="EF-hand" evidence="6">
    <location>
        <begin position="50"/>
        <end position="85"/>
    </location>
</feature>
<keyword evidence="8" id="KW-1185">Reference proteome</keyword>
<dbReference type="GO" id="GO:0005509">
    <property type="term" value="F:calcium ion binding"/>
    <property type="evidence" value="ECO:0007669"/>
    <property type="project" value="InterPro"/>
</dbReference>
<dbReference type="PRINTS" id="PR00450">
    <property type="entry name" value="RECOVERIN"/>
</dbReference>
<dbReference type="InterPro" id="IPR018247">
    <property type="entry name" value="EF_Hand_1_Ca_BS"/>
</dbReference>
<dbReference type="GO" id="GO:0007601">
    <property type="term" value="P:visual perception"/>
    <property type="evidence" value="ECO:0007669"/>
    <property type="project" value="TreeGrafter"/>
</dbReference>
<dbReference type="PANTHER" id="PTHR23055">
    <property type="entry name" value="CALCIUM BINDING PROTEINS"/>
    <property type="match status" value="1"/>
</dbReference>
<dbReference type="GO" id="GO:0120199">
    <property type="term" value="C:cone photoreceptor outer segment"/>
    <property type="evidence" value="ECO:0007669"/>
    <property type="project" value="TreeGrafter"/>
</dbReference>
<evidence type="ECO:0000313" key="8">
    <source>
        <dbReference type="Proteomes" id="UP000694383"/>
    </source>
</evidence>
<dbReference type="GO" id="GO:0001917">
    <property type="term" value="C:photoreceptor inner segment"/>
    <property type="evidence" value="ECO:0007669"/>
    <property type="project" value="TreeGrafter"/>
</dbReference>
<dbReference type="PROSITE" id="PS00018">
    <property type="entry name" value="EF_HAND_1"/>
    <property type="match status" value="2"/>
</dbReference>
<dbReference type="Proteomes" id="UP000694383">
    <property type="component" value="Unplaced"/>
</dbReference>
<keyword evidence="3" id="KW-0677">Repeat</keyword>
<dbReference type="Gene3D" id="1.10.238.10">
    <property type="entry name" value="EF-hand"/>
    <property type="match status" value="1"/>
</dbReference>
<dbReference type="GeneTree" id="ENSGT00940000165480"/>
<dbReference type="FunFam" id="1.10.238.10:FF:000052">
    <property type="entry name" value="Guanylate cyclase activator 1A"/>
    <property type="match status" value="1"/>
</dbReference>
<accession>A0A8C7XRX9</accession>
<name>A0A8C7XRX9_9TELE</name>
<reference evidence="7" key="2">
    <citation type="submission" date="2025-09" db="UniProtKB">
        <authorList>
            <consortium name="Ensembl"/>
        </authorList>
    </citation>
    <scope>IDENTIFICATION</scope>
</reference>
<evidence type="ECO:0000256" key="4">
    <source>
        <dbReference type="ARBA" id="ARBA00022837"/>
    </source>
</evidence>
<feature type="domain" description="EF-hand" evidence="6">
    <location>
        <begin position="86"/>
        <end position="121"/>
    </location>
</feature>
<dbReference type="Ensembl" id="ENSOSIT00000017571.1">
    <property type="protein sequence ID" value="ENSOSIP00000016620.1"/>
    <property type="gene ID" value="ENSOSIG00000009147.1"/>
</dbReference>
<dbReference type="Pfam" id="PF13202">
    <property type="entry name" value="EF-hand_5"/>
    <property type="match status" value="2"/>
</dbReference>
<dbReference type="GO" id="GO:0008048">
    <property type="term" value="F:calcium sensitive guanylate cyclase activator activity"/>
    <property type="evidence" value="ECO:0007669"/>
    <property type="project" value="TreeGrafter"/>
</dbReference>
<sequence length="177" mass="20003">MGQAESAAGKEVTLQHIQELYRRFASECPSGNLHFHEFRRIFGVSSSSTQESAYMKVVFQSFDTNKDGKIDFMEYVAAVNLILRGKLEDKLKWSFKVYDRDGNGSLSREEVGHVVHVSISTDTQICYSSRKLPRIMNLNVFSFVIPSPDFSSGEQTPPFTNVFFIHLTPLMSFSGIS</sequence>
<keyword evidence="1" id="KW-0519">Myristate</keyword>
<keyword evidence="4" id="KW-0106">Calcium</keyword>
<proteinExistence type="predicted"/>
<evidence type="ECO:0000256" key="5">
    <source>
        <dbReference type="ARBA" id="ARBA00023288"/>
    </source>
</evidence>
<dbReference type="InterPro" id="IPR028846">
    <property type="entry name" value="Recoverin"/>
</dbReference>